<dbReference type="GO" id="GO:0005874">
    <property type="term" value="C:microtubule"/>
    <property type="evidence" value="ECO:0007669"/>
    <property type="project" value="UniProtKB-KW"/>
</dbReference>
<dbReference type="GO" id="GO:0000226">
    <property type="term" value="P:microtubule cytoskeleton organization"/>
    <property type="evidence" value="ECO:0007669"/>
    <property type="project" value="TreeGrafter"/>
</dbReference>
<feature type="compositionally biased region" description="Basic residues" evidence="8">
    <location>
        <begin position="918"/>
        <end position="932"/>
    </location>
</feature>
<dbReference type="PROSITE" id="PS00229">
    <property type="entry name" value="TAU_MAP_1"/>
    <property type="match status" value="2"/>
</dbReference>
<feature type="compositionally biased region" description="Basic and acidic residues" evidence="8">
    <location>
        <begin position="259"/>
        <end position="270"/>
    </location>
</feature>
<evidence type="ECO:0000256" key="7">
    <source>
        <dbReference type="RuleBase" id="RU000686"/>
    </source>
</evidence>
<feature type="compositionally biased region" description="Polar residues" evidence="8">
    <location>
        <begin position="2058"/>
        <end position="2069"/>
    </location>
</feature>
<feature type="region of interest" description="Disordered" evidence="8">
    <location>
        <begin position="615"/>
        <end position="1043"/>
    </location>
</feature>
<feature type="compositionally biased region" description="Basic and acidic residues" evidence="8">
    <location>
        <begin position="630"/>
        <end position="655"/>
    </location>
</feature>
<evidence type="ECO:0000256" key="1">
    <source>
        <dbReference type="ARBA" id="ARBA00004245"/>
    </source>
</evidence>
<feature type="compositionally biased region" description="Basic and acidic residues" evidence="8">
    <location>
        <begin position="1146"/>
        <end position="1165"/>
    </location>
</feature>
<feature type="compositionally biased region" description="Polar residues" evidence="8">
    <location>
        <begin position="886"/>
        <end position="898"/>
    </location>
</feature>
<feature type="compositionally biased region" description="Basic and acidic residues" evidence="8">
    <location>
        <begin position="959"/>
        <end position="970"/>
    </location>
</feature>
<feature type="region of interest" description="Disordered" evidence="8">
    <location>
        <begin position="1384"/>
        <end position="1457"/>
    </location>
</feature>
<feature type="compositionally biased region" description="Polar residues" evidence="8">
    <location>
        <begin position="618"/>
        <end position="629"/>
    </location>
</feature>
<feature type="compositionally biased region" description="Low complexity" evidence="8">
    <location>
        <begin position="1631"/>
        <end position="1651"/>
    </location>
</feature>
<feature type="region of interest" description="Disordered" evidence="8">
    <location>
        <begin position="501"/>
        <end position="596"/>
    </location>
</feature>
<feature type="compositionally biased region" description="Basic and acidic residues" evidence="8">
    <location>
        <begin position="1004"/>
        <end position="1034"/>
    </location>
</feature>
<evidence type="ECO:0000313" key="9">
    <source>
        <dbReference type="Ensembl" id="ENSLLTP00000012563.1"/>
    </source>
</evidence>
<dbReference type="GO" id="GO:0008017">
    <property type="term" value="F:microtubule binding"/>
    <property type="evidence" value="ECO:0007669"/>
    <property type="project" value="InterPro"/>
</dbReference>
<keyword evidence="4 7" id="KW-0493">Microtubule</keyword>
<feature type="region of interest" description="Disordered" evidence="8">
    <location>
        <begin position="1334"/>
        <end position="1366"/>
    </location>
</feature>
<feature type="compositionally biased region" description="Polar residues" evidence="8">
    <location>
        <begin position="328"/>
        <end position="341"/>
    </location>
</feature>
<dbReference type="PROSITE" id="PS51491">
    <property type="entry name" value="TAU_MAP_2"/>
    <property type="match status" value="4"/>
</dbReference>
<evidence type="ECO:0000256" key="4">
    <source>
        <dbReference type="ARBA" id="ARBA00022701"/>
    </source>
</evidence>
<evidence type="ECO:0000256" key="3">
    <source>
        <dbReference type="ARBA" id="ARBA00022553"/>
    </source>
</evidence>
<feature type="compositionally biased region" description="Basic and acidic residues" evidence="8">
    <location>
        <begin position="1526"/>
        <end position="1539"/>
    </location>
</feature>
<feature type="compositionally biased region" description="Polar residues" evidence="8">
    <location>
        <begin position="820"/>
        <end position="853"/>
    </location>
</feature>
<feature type="compositionally biased region" description="Basic and acidic residues" evidence="8">
    <location>
        <begin position="1688"/>
        <end position="1704"/>
    </location>
</feature>
<evidence type="ECO:0000313" key="10">
    <source>
        <dbReference type="Proteomes" id="UP000694406"/>
    </source>
</evidence>
<evidence type="ECO:0000256" key="5">
    <source>
        <dbReference type="ARBA" id="ARBA00022737"/>
    </source>
</evidence>
<keyword evidence="2 7" id="KW-0963">Cytoplasm</keyword>
<feature type="compositionally biased region" description="Polar residues" evidence="8">
    <location>
        <begin position="753"/>
        <end position="765"/>
    </location>
</feature>
<keyword evidence="6 7" id="KW-0206">Cytoskeleton</keyword>
<feature type="compositionally biased region" description="Basic and acidic residues" evidence="8">
    <location>
        <begin position="1993"/>
        <end position="2007"/>
    </location>
</feature>
<feature type="compositionally biased region" description="Low complexity" evidence="8">
    <location>
        <begin position="1660"/>
        <end position="1673"/>
    </location>
</feature>
<feature type="compositionally biased region" description="Polar residues" evidence="8">
    <location>
        <begin position="545"/>
        <end position="561"/>
    </location>
</feature>
<feature type="compositionally biased region" description="Basic and acidic residues" evidence="8">
    <location>
        <begin position="1072"/>
        <end position="1105"/>
    </location>
</feature>
<reference evidence="9" key="1">
    <citation type="submission" date="2025-08" db="UniProtKB">
        <authorList>
            <consortium name="Ensembl"/>
        </authorList>
    </citation>
    <scope>IDENTIFICATION</scope>
</reference>
<feature type="compositionally biased region" description="Basic and acidic residues" evidence="8">
    <location>
        <begin position="798"/>
        <end position="815"/>
    </location>
</feature>
<organism evidence="9 10">
    <name type="scientific">Laticauda laticaudata</name>
    <name type="common">Blue-ringed sea krait</name>
    <name type="synonym">Blue-lipped sea krait</name>
    <dbReference type="NCBI Taxonomy" id="8630"/>
    <lineage>
        <taxon>Eukaryota</taxon>
        <taxon>Metazoa</taxon>
        <taxon>Chordata</taxon>
        <taxon>Craniata</taxon>
        <taxon>Vertebrata</taxon>
        <taxon>Euteleostomi</taxon>
        <taxon>Lepidosauria</taxon>
        <taxon>Squamata</taxon>
        <taxon>Bifurcata</taxon>
        <taxon>Unidentata</taxon>
        <taxon>Episquamata</taxon>
        <taxon>Toxicofera</taxon>
        <taxon>Serpentes</taxon>
        <taxon>Colubroidea</taxon>
        <taxon>Elapidae</taxon>
        <taxon>Laticaudinae</taxon>
        <taxon>Laticauda</taxon>
    </lineage>
</organism>
<dbReference type="InterPro" id="IPR001084">
    <property type="entry name" value="MAP_tubulin-bd_rpt"/>
</dbReference>
<feature type="compositionally biased region" description="Basic and acidic residues" evidence="8">
    <location>
        <begin position="1342"/>
        <end position="1352"/>
    </location>
</feature>
<sequence length="2075" mass="223646">MLEKPEAGSQFLPAPKDKNLTLHPEDPIHLPTQKAEETQPSHPFHPQEEDSPFPDFKTEDLEDSSTQHVEKIDQSKLALTQQMQEVTSQLSPGQKDDEPPPSPGWKADGPPLSPVQKDDEPLLSPVQKGDKPSPSPGQKDDEPLLSPVQKGDKPSPSPGQKADEPPPSPVWKVDTPPLSPAQPSEKVEETKVSLSPEMKSPLLLSQPVEIPPRQEHLDEKKQPLGTSTEQPKEPNRPTPTEPGEHLPDLADSMGSVLGEKLHRESPRSFVDESTLAQPMEPSAGKLPLEPEGGPPAQIIHAAKPSDHRRFGRAKPVQVTLADAPQDQLAGSPTLKTHSPRSGDSFFMADFGSVGGTSPRPRRSPRKGAGQAFDVPEGRRELLQEGWDPDASAALKKKKKKAKPKKGQQPRGVETWEDNTKKLRSPPAAGEPPNILQGSPQAALWASTEVLGKEGQQPDSHQLPPLPPAKMEECSKFASDPNPGELSRVKLAVDDGLAWQSLSPKGELSEELPKHHIEQKKKKEASPTSPPGPGEVSPVEKRAPTLKNSNVDASTLETNSAGVGQKVEVQTIDPGVAHEKVVPDFPSLERKEESVEAPKDLKKIFKKDSEVKEIVTLSAEPTQEGTSSLPQDREESTDVSETLKERPRNRRSDFHSAKTQYVLETKSDPAQPLFAADTLGGGPLFFTSPTEDLLDVHSPEHPTSLRLRHDQPKKRGSDGKSRKGKHLPELEEKVGLSQASTAVDVEGLGEIGWTTRTPEETFSTSPGVREKPKKRSSMGKSRRAEDRSSFRQPFVSTTEVHEMFDQTQQRSDEPKEGMNVLATSQQLESTTESVKQSSPPSVTLSENPRSSPTGPGQRVDLPPSAYPFILEVPRKQTEGQLLLESKVQGQETGGPNQNKGPPLASSPGGDSAFMWATNKPKKRSSNGKSKTSHKGPSSEPPLGLEKTLDGMVSSKNNDLVNKDSPEKKSQGLEHPGTLQISAEKPPGTTGGKEEKKVGFRQLSTLKEKVSIPKTEELHKIKETPSKEQEASRDQVGESLPKPHSVLPQVLEEVKKQETNGQSLQVPQILEMKAEPSGEHHQGVKMEEVPTLDGTRKERSEHLKHPEPTGQVPAKLFVDDTFRGQEKGKSKQDVHTLEPSIHLLGKLDTGRVIEEGERKMKTKKDGVPDLPDLQPPLVKPEKKSGEKKSKNIPQKPVVAQPTKEDVNHEEEPQRFGGLSFTRGEAEVVDENRNIKSFPPGRPLHWEEALTNVFDPAGPLEEAMSQIRGPTCPFLEVHFPKLAGEPSQEPFFLSEFLQATKPGDQKILEELQENLAKLDGQEAEASLVVKAGDDIREKRKKNKRTPADRLFKTEKQSGGMDLGDKSYGLGSPEMMVEKLETAPGLVAEGRGWVGEGSDFPMETQTLKESKEEVSTPQTVTTVFHSGGTSEPGALAEDRREDEARPSEHPDHLGSQTRTDKVLEDVLLEEVGGSGLASDHLVSDKNLAKGSPLLQPASKEETGQLGEAQVAPNLRSESREPQASISLAVADHDDRRPTGETKKASRAKAPPPMKGYMRPTKSRGLPPPLPSVPSPKDGAPDLGRRRPPRPDGLHRRDKEEVKVPAEVPLAEDTATLPSKALPSSLEKKTKPLASAGAKPATAKAKPGTAGTPPAKQSASATLGPSKKSPSAAAIPSKRLLTSVAQPSSLSPREVKPKATDVKCPEKKVPLSKPSAKTTLATVRTPAVAATSRTSPSARTVAGLSPKKPSAVKTEVKATEVKKMPAKTSTAELSRPKSAPVSTTAFPSPLGSPASWPKVKPVASKFPGTAGITPEAKKPTLASKALPKTSLVSKPLRPSISISVPDLKNIRSKIGSTDNIKYQPGGGKAKIEKKFTMATRNSEPNISKTTPNTAMLSKEGLAKSPNGKVQILSKKANYSHIQSKCGSKDNIKHVPGGGNVQNVPKPASGNKSQPSTNPKPRPGSTNVQIQNKKIDFSKVSSKCGSKTNIKHKPGGGDVKIEHQKLNFKEKAQAKVGSLDNLGHVPAGGIVKTEEGKETAPENEAPPSGSSAPQENGAGALALSQGNGDRGFNNSENEETN</sequence>
<keyword evidence="3" id="KW-0597">Phosphoprotein</keyword>
<feature type="compositionally biased region" description="Basic and acidic residues" evidence="8">
    <location>
        <begin position="575"/>
        <end position="596"/>
    </location>
</feature>
<feature type="compositionally biased region" description="Low complexity" evidence="8">
    <location>
        <begin position="286"/>
        <end position="295"/>
    </location>
</feature>
<feature type="region of interest" description="Disordered" evidence="8">
    <location>
        <begin position="1072"/>
        <end position="1115"/>
    </location>
</feature>
<proteinExistence type="predicted"/>
<feature type="compositionally biased region" description="Polar residues" evidence="8">
    <location>
        <begin position="1411"/>
        <end position="1425"/>
    </location>
</feature>
<dbReference type="GeneTree" id="ENSGT00940000159742"/>
<feature type="compositionally biased region" description="Polar residues" evidence="8">
    <location>
        <begin position="1973"/>
        <end position="1982"/>
    </location>
</feature>
<feature type="compositionally biased region" description="Basic and acidic residues" evidence="8">
    <location>
        <begin position="15"/>
        <end position="39"/>
    </location>
</feature>
<feature type="region of interest" description="Disordered" evidence="8">
    <location>
        <begin position="1872"/>
        <end position="2075"/>
    </location>
</feature>
<dbReference type="PANTHER" id="PTHR11501">
    <property type="entry name" value="MICROTUBULE-ASSOCIATED PROTEIN"/>
    <property type="match status" value="1"/>
</dbReference>
<dbReference type="Proteomes" id="UP000694406">
    <property type="component" value="Unplaced"/>
</dbReference>
<feature type="compositionally biased region" description="Basic residues" evidence="8">
    <location>
        <begin position="770"/>
        <end position="780"/>
    </location>
</feature>
<feature type="region of interest" description="Disordered" evidence="8">
    <location>
        <begin position="1"/>
        <end position="488"/>
    </location>
</feature>
<feature type="compositionally biased region" description="Basic and acidic residues" evidence="8">
    <location>
        <begin position="1177"/>
        <end position="1187"/>
    </location>
</feature>
<dbReference type="GO" id="GO:0031175">
    <property type="term" value="P:neuron projection development"/>
    <property type="evidence" value="ECO:0007669"/>
    <property type="project" value="TreeGrafter"/>
</dbReference>
<feature type="compositionally biased region" description="Basic and acidic residues" evidence="8">
    <location>
        <begin position="1200"/>
        <end position="1211"/>
    </location>
</feature>
<dbReference type="Ensembl" id="ENSLLTT00000013050.1">
    <property type="protein sequence ID" value="ENSLLTP00000012563.1"/>
    <property type="gene ID" value="ENSLLTG00000009617.1"/>
</dbReference>
<feature type="compositionally biased region" description="Basic and acidic residues" evidence="8">
    <location>
        <begin position="506"/>
        <end position="515"/>
    </location>
</feature>
<reference evidence="9" key="2">
    <citation type="submission" date="2025-09" db="UniProtKB">
        <authorList>
            <consortium name="Ensembl"/>
        </authorList>
    </citation>
    <scope>IDENTIFICATION</scope>
</reference>
<feature type="compositionally biased region" description="Basic and acidic residues" evidence="8">
    <location>
        <begin position="1574"/>
        <end position="1599"/>
    </location>
</feature>
<feature type="region of interest" description="Disordered" evidence="8">
    <location>
        <begin position="1470"/>
        <end position="1827"/>
    </location>
</feature>
<feature type="compositionally biased region" description="Basic and acidic residues" evidence="8">
    <location>
        <begin position="706"/>
        <end position="733"/>
    </location>
</feature>
<evidence type="ECO:0000256" key="6">
    <source>
        <dbReference type="ARBA" id="ARBA00023212"/>
    </source>
</evidence>
<keyword evidence="5" id="KW-0677">Repeat</keyword>
<feature type="compositionally biased region" description="Polar residues" evidence="8">
    <location>
        <begin position="77"/>
        <end position="92"/>
    </location>
</feature>
<keyword evidence="10" id="KW-1185">Reference proteome</keyword>
<feature type="compositionally biased region" description="Polar residues" evidence="8">
    <location>
        <begin position="1944"/>
        <end position="1966"/>
    </location>
</feature>
<accession>A0A8C5S4Q1</accession>
<dbReference type="Pfam" id="PF00418">
    <property type="entry name" value="Tubulin-binding"/>
    <property type="match status" value="4"/>
</dbReference>
<feature type="compositionally biased region" description="Basic and acidic residues" evidence="8">
    <location>
        <begin position="1749"/>
        <end position="1758"/>
    </location>
</feature>
<evidence type="ECO:0000256" key="2">
    <source>
        <dbReference type="ARBA" id="ARBA00022490"/>
    </source>
</evidence>
<name>A0A8C5S4Q1_LATLA</name>
<feature type="compositionally biased region" description="Basic and acidic residues" evidence="8">
    <location>
        <begin position="212"/>
        <end position="222"/>
    </location>
</feature>
<dbReference type="InterPro" id="IPR027324">
    <property type="entry name" value="MAP2/MAP4/Tau"/>
</dbReference>
<feature type="compositionally biased region" description="Basic and acidic residues" evidence="8">
    <location>
        <begin position="1432"/>
        <end position="1457"/>
    </location>
</feature>
<feature type="compositionally biased region" description="Basic residues" evidence="8">
    <location>
        <begin position="394"/>
        <end position="407"/>
    </location>
</feature>
<evidence type="ECO:0000256" key="8">
    <source>
        <dbReference type="SAM" id="MobiDB-lite"/>
    </source>
</evidence>
<comment type="subcellular location">
    <subcellularLocation>
        <location evidence="1 7">Cytoplasm</location>
        <location evidence="1 7">Cytoskeleton</location>
    </subcellularLocation>
</comment>
<feature type="region of interest" description="Disordered" evidence="8">
    <location>
        <begin position="1146"/>
        <end position="1221"/>
    </location>
</feature>
<dbReference type="PANTHER" id="PTHR11501:SF16">
    <property type="entry name" value="MICROTUBULE-ASSOCIATED PROTEIN 4"/>
    <property type="match status" value="1"/>
</dbReference>
<feature type="compositionally biased region" description="Polar residues" evidence="8">
    <location>
        <begin position="1873"/>
        <end position="1890"/>
    </location>
</feature>
<dbReference type="GO" id="GO:0043005">
    <property type="term" value="C:neuron projection"/>
    <property type="evidence" value="ECO:0007669"/>
    <property type="project" value="TreeGrafter"/>
</dbReference>
<protein>
    <recommendedName>
        <fullName evidence="7">Microtubule-associated protein</fullName>
    </recommendedName>
</protein>